<dbReference type="Proteomes" id="UP000321533">
    <property type="component" value="Chromosome"/>
</dbReference>
<evidence type="ECO:0000259" key="2">
    <source>
        <dbReference type="Pfam" id="PF03724"/>
    </source>
</evidence>
<keyword evidence="1" id="KW-0732">Signal</keyword>
<dbReference type="RefSeq" id="WP_147190788.1">
    <property type="nucleotide sequence ID" value="NZ_CP042435.1"/>
</dbReference>
<dbReference type="PANTHER" id="PTHR35535">
    <property type="entry name" value="HEAT SHOCK PROTEIN HSLJ"/>
    <property type="match status" value="1"/>
</dbReference>
<dbReference type="InterPro" id="IPR053147">
    <property type="entry name" value="Hsp_HslJ-like"/>
</dbReference>
<dbReference type="OrthoDB" id="880459at2"/>
<dbReference type="PANTHER" id="PTHR35535:SF1">
    <property type="entry name" value="HEAT SHOCK PROTEIN HSLJ"/>
    <property type="match status" value="1"/>
</dbReference>
<feature type="domain" description="DUF306" evidence="2">
    <location>
        <begin position="29"/>
        <end position="131"/>
    </location>
</feature>
<dbReference type="InterPro" id="IPR038670">
    <property type="entry name" value="HslJ-like_sf"/>
</dbReference>
<evidence type="ECO:0000313" key="4">
    <source>
        <dbReference type="Proteomes" id="UP000321533"/>
    </source>
</evidence>
<accession>A0A5B8VCD2</accession>
<proteinExistence type="predicted"/>
<dbReference type="EMBL" id="CP042435">
    <property type="protein sequence ID" value="QEC68601.1"/>
    <property type="molecule type" value="Genomic_DNA"/>
</dbReference>
<protein>
    <submittedName>
        <fullName evidence="3">META domain-containing protein</fullName>
    </submittedName>
</protein>
<keyword evidence="4" id="KW-1185">Reference proteome</keyword>
<feature type="signal peptide" evidence="1">
    <location>
        <begin position="1"/>
        <end position="19"/>
    </location>
</feature>
<dbReference type="InterPro" id="IPR005184">
    <property type="entry name" value="DUF306_Meta_HslJ"/>
</dbReference>
<gene>
    <name evidence="3" type="ORF">FRZ67_15265</name>
</gene>
<dbReference type="Pfam" id="PF03724">
    <property type="entry name" value="META"/>
    <property type="match status" value="1"/>
</dbReference>
<sequence length="138" mass="14508">MKKLIFGLVILAVVNSSCSSTKNLNVMNTLTQNSWVVNSLSGKQLDPSAYLKGLPSMTFGSDGKLTGSTGCNNFTGNFKLDGMSVKLDPGAMTRMACPGNGEADFLSAAQQVTNLKLNGNTLSLLNGADEVMSLIPKK</sequence>
<evidence type="ECO:0000256" key="1">
    <source>
        <dbReference type="SAM" id="SignalP"/>
    </source>
</evidence>
<dbReference type="KEGG" id="pgin:FRZ67_15265"/>
<name>A0A5B8VCD2_9BACT</name>
<dbReference type="Gene3D" id="2.40.128.270">
    <property type="match status" value="1"/>
</dbReference>
<dbReference type="AlphaFoldDB" id="A0A5B8VCD2"/>
<evidence type="ECO:0000313" key="3">
    <source>
        <dbReference type="EMBL" id="QEC68601.1"/>
    </source>
</evidence>
<organism evidence="3 4">
    <name type="scientific">Panacibacter ginsenosidivorans</name>
    <dbReference type="NCBI Taxonomy" id="1813871"/>
    <lineage>
        <taxon>Bacteria</taxon>
        <taxon>Pseudomonadati</taxon>
        <taxon>Bacteroidota</taxon>
        <taxon>Chitinophagia</taxon>
        <taxon>Chitinophagales</taxon>
        <taxon>Chitinophagaceae</taxon>
        <taxon>Panacibacter</taxon>
    </lineage>
</organism>
<reference evidence="3 4" key="1">
    <citation type="journal article" date="2016" name="Int. J. Syst. Evol. Microbiol.">
        <title>Panacibacter ginsenosidivorans gen. nov., sp. nov., with ginsenoside converting activity isolated from soil of a ginseng field.</title>
        <authorList>
            <person name="Siddiqi M.Z."/>
            <person name="Muhammad Shafi S."/>
            <person name="Choi K.D."/>
            <person name="Im W.T."/>
        </authorList>
    </citation>
    <scope>NUCLEOTIDE SEQUENCE [LARGE SCALE GENOMIC DNA]</scope>
    <source>
        <strain evidence="3 4">Gsoil1550</strain>
    </source>
</reference>
<feature type="chain" id="PRO_5022675091" evidence="1">
    <location>
        <begin position="20"/>
        <end position="138"/>
    </location>
</feature>